<name>A0A0G2FT60_9PEZI</name>
<keyword evidence="3" id="KW-1185">Reference proteome</keyword>
<evidence type="ECO:0000313" key="3">
    <source>
        <dbReference type="Proteomes" id="UP000034680"/>
    </source>
</evidence>
<proteinExistence type="predicted"/>
<dbReference type="OrthoDB" id="5403747at2759"/>
<dbReference type="AlphaFoldDB" id="A0A0G2FT60"/>
<dbReference type="STRING" id="1214573.A0A0G2FT60"/>
<dbReference type="EMBL" id="LCUC01000090">
    <property type="protein sequence ID" value="KKY37327.1"/>
    <property type="molecule type" value="Genomic_DNA"/>
</dbReference>
<reference evidence="2 3" key="1">
    <citation type="submission" date="2015-05" db="EMBL/GenBank/DDBJ databases">
        <title>Distinctive expansion of gene families associated with plant cell wall degradation and secondary metabolism in the genomes of grapevine trunk pathogens.</title>
        <authorList>
            <person name="Lawrence D.P."/>
            <person name="Travadon R."/>
            <person name="Rolshausen P.E."/>
            <person name="Baumgartner K."/>
        </authorList>
    </citation>
    <scope>NUCLEOTIDE SEQUENCE [LARGE SCALE GENOMIC DNA]</scope>
    <source>
        <strain evidence="2">DA912</strain>
    </source>
</reference>
<accession>A0A0G2FT60</accession>
<organism evidence="2 3">
    <name type="scientific">Diaporthe ampelina</name>
    <dbReference type="NCBI Taxonomy" id="1214573"/>
    <lineage>
        <taxon>Eukaryota</taxon>
        <taxon>Fungi</taxon>
        <taxon>Dikarya</taxon>
        <taxon>Ascomycota</taxon>
        <taxon>Pezizomycotina</taxon>
        <taxon>Sordariomycetes</taxon>
        <taxon>Sordariomycetidae</taxon>
        <taxon>Diaporthales</taxon>
        <taxon>Diaporthaceae</taxon>
        <taxon>Diaporthe</taxon>
    </lineage>
</organism>
<evidence type="ECO:0000313" key="2">
    <source>
        <dbReference type="EMBL" id="KKY37327.1"/>
    </source>
</evidence>
<feature type="compositionally biased region" description="Basic and acidic residues" evidence="1">
    <location>
        <begin position="128"/>
        <end position="145"/>
    </location>
</feature>
<gene>
    <name evidence="2" type="ORF">UCDDA912_g02672</name>
</gene>
<evidence type="ECO:0000256" key="1">
    <source>
        <dbReference type="SAM" id="MobiDB-lite"/>
    </source>
</evidence>
<feature type="region of interest" description="Disordered" evidence="1">
    <location>
        <begin position="64"/>
        <end position="152"/>
    </location>
</feature>
<dbReference type="Proteomes" id="UP000034680">
    <property type="component" value="Unassembled WGS sequence"/>
</dbReference>
<evidence type="ECO:0008006" key="4">
    <source>
        <dbReference type="Google" id="ProtNLM"/>
    </source>
</evidence>
<protein>
    <recommendedName>
        <fullName evidence="4">Myb-like domain-containing protein</fullName>
    </recommendedName>
</protein>
<reference evidence="2 3" key="2">
    <citation type="submission" date="2015-05" db="EMBL/GenBank/DDBJ databases">
        <authorList>
            <person name="Morales-Cruz A."/>
            <person name="Amrine K.C."/>
            <person name="Cantu D."/>
        </authorList>
    </citation>
    <scope>NUCLEOTIDE SEQUENCE [LARGE SCALE GENOMIC DNA]</scope>
    <source>
        <strain evidence="2">DA912</strain>
    </source>
</reference>
<sequence length="152" mass="15913">MSDPTESPETPKKGQLNEKQTKLLAAMTQNIVGKVEYNWDKIAIDSGYKNVASAKSTYSRICSQLNGGSSKSPADKGDAPVAGGPKTPTKVAKRTGKVGSSSTKKPRGKKGAAAAAAVTDAGDDESQKEDQIEAKGEPEDYHELDPMMSGAL</sequence>
<comment type="caution">
    <text evidence="2">The sequence shown here is derived from an EMBL/GenBank/DDBJ whole genome shotgun (WGS) entry which is preliminary data.</text>
</comment>